<dbReference type="InterPro" id="IPR047225">
    <property type="entry name" value="PH_GRAF"/>
</dbReference>
<name>A0A091H9C8_BUCRH</name>
<dbReference type="SUPFAM" id="SSF50044">
    <property type="entry name" value="SH3-domain"/>
    <property type="match status" value="1"/>
</dbReference>
<evidence type="ECO:0000256" key="6">
    <source>
        <dbReference type="ARBA" id="ARBA00070281"/>
    </source>
</evidence>
<evidence type="ECO:0000256" key="3">
    <source>
        <dbReference type="ARBA" id="ARBA00022553"/>
    </source>
</evidence>
<dbReference type="PANTHER" id="PTHR12552">
    <property type="entry name" value="OLIGOPHRENIN 1"/>
    <property type="match status" value="1"/>
</dbReference>
<dbReference type="Gene3D" id="1.20.1270.60">
    <property type="entry name" value="Arfaptin homology (AH) domain/BAR domain"/>
    <property type="match status" value="1"/>
</dbReference>
<dbReference type="EMBL" id="KL530001">
    <property type="protein sequence ID" value="KFO92471.1"/>
    <property type="molecule type" value="Genomic_DNA"/>
</dbReference>
<evidence type="ECO:0000256" key="4">
    <source>
        <dbReference type="ARBA" id="ARBA00023054"/>
    </source>
</evidence>
<evidence type="ECO:0000256" key="9">
    <source>
        <dbReference type="SAM" id="Coils"/>
    </source>
</evidence>
<dbReference type="SMART" id="SM00326">
    <property type="entry name" value="SH3"/>
    <property type="match status" value="1"/>
</dbReference>
<dbReference type="Pfam" id="PF16746">
    <property type="entry name" value="BAR_3"/>
    <property type="match status" value="1"/>
</dbReference>
<dbReference type="PROSITE" id="PS50238">
    <property type="entry name" value="RHOGAP"/>
    <property type="match status" value="1"/>
</dbReference>
<dbReference type="AlphaFoldDB" id="A0A091H9C8"/>
<dbReference type="SUPFAM" id="SSF48350">
    <property type="entry name" value="GTPase activation domain, GAP"/>
    <property type="match status" value="1"/>
</dbReference>
<dbReference type="Pfam" id="PF00620">
    <property type="entry name" value="RhoGAP"/>
    <property type="match status" value="1"/>
</dbReference>
<keyword evidence="2" id="KW-0343">GTPase activation</keyword>
<evidence type="ECO:0000256" key="11">
    <source>
        <dbReference type="SAM" id="Phobius"/>
    </source>
</evidence>
<evidence type="ECO:0000256" key="5">
    <source>
        <dbReference type="ARBA" id="ARBA00056973"/>
    </source>
</evidence>
<feature type="domain" description="PH" evidence="13">
    <location>
        <begin position="137"/>
        <end position="246"/>
    </location>
</feature>
<feature type="region of interest" description="Disordered" evidence="10">
    <location>
        <begin position="479"/>
        <end position="613"/>
    </location>
</feature>
<dbReference type="Pfam" id="PF14604">
    <property type="entry name" value="SH3_9"/>
    <property type="match status" value="1"/>
</dbReference>
<feature type="domain" description="SH3" evidence="12">
    <location>
        <begin position="616"/>
        <end position="674"/>
    </location>
</feature>
<dbReference type="InterPro" id="IPR001452">
    <property type="entry name" value="SH3_domain"/>
</dbReference>
<feature type="domain" description="Rho-GAP" evidence="14">
    <location>
        <begin position="268"/>
        <end position="452"/>
    </location>
</feature>
<dbReference type="Gene3D" id="2.30.30.40">
    <property type="entry name" value="SH3 Domains"/>
    <property type="match status" value="1"/>
</dbReference>
<feature type="compositionally biased region" description="Low complexity" evidence="10">
    <location>
        <begin position="602"/>
        <end position="613"/>
    </location>
</feature>
<dbReference type="PANTHER" id="PTHR12552:SF3">
    <property type="entry name" value="RHO GTPASE-ACTIVATING PROTEIN 42"/>
    <property type="match status" value="1"/>
</dbReference>
<evidence type="ECO:0000313" key="16">
    <source>
        <dbReference type="Proteomes" id="UP000054064"/>
    </source>
</evidence>
<feature type="compositionally biased region" description="Polar residues" evidence="10">
    <location>
        <begin position="548"/>
        <end position="566"/>
    </location>
</feature>
<keyword evidence="11" id="KW-0812">Transmembrane</keyword>
<dbReference type="InterPro" id="IPR008936">
    <property type="entry name" value="Rho_GTPase_activation_prot"/>
</dbReference>
<keyword evidence="3" id="KW-0597">Phosphoprotein</keyword>
<evidence type="ECO:0000256" key="7">
    <source>
        <dbReference type="ARBA" id="ARBA00083396"/>
    </source>
</evidence>
<feature type="non-terminal residue" evidence="15">
    <location>
        <position position="674"/>
    </location>
</feature>
<keyword evidence="11" id="KW-0472">Membrane</keyword>
<feature type="coiled-coil region" evidence="9">
    <location>
        <begin position="97"/>
        <end position="131"/>
    </location>
</feature>
<sequence>DGKKKFDKESEKYYSILEKHLNLSAKKKESHLQDADTQIDREHQNFYEASLEYVFKIQEVQEKKKFEFVEPLLAFLQGLFTFYHEGYELAQEFAPYKQQLQFNLQNTRNNFESTRQEVERLMQRMKSANQDYRPPSQWTMEGYLYVQEKRPLGFTWVKHYCTYDKGTKTFAMSIAETKSGGKVNGLVTSSPEIFKLKSCIRRKTDSIDKRFCFDIEVFERPGIITLQAFSESNRKLWMEAMDGKEPVRTFFSFSFLFMVINFFLLFIVFLNEAGFNFVRKCIHAVETRGITILGLYRIGGVNSKVQKLMNTIFSPKSPPDMDIDMELWDNKTITSGLKNYLRCLSEPLMTFKLHKDFIVAVKSDDQNYRVEAVHALVHKLPEKNREMLDILIKHLVKVSLHSQQNLMTVSNLGVIFGPTLMRAQEETVAAMMNIKFQNIVVEILIEHYEKIFHTAPDPNIPLPQPQSRSGSRRTRAICLSTGSRKPKGRYTPCLADPDSDSYSSSPDSTPMGSIESLSSHSSEQNSTAKCAPSQPREKSGGIPWIASPPSSNGQKSSGLWTTSPESSSKEDATKTDVESDGQSVASVTGPENASPPTDLTKKSSYSLSGLKRSSASSLRQAKAMYSCKAEHSHELSFPQGAIFSNVYPSVEPGWLKATYEGKTGLVPENYVVFL</sequence>
<keyword evidence="1 8" id="KW-0728">SH3 domain</keyword>
<dbReference type="FunFam" id="2.30.30.40:FF:000114">
    <property type="entry name" value="Rho GTPase activating protein 42"/>
    <property type="match status" value="1"/>
</dbReference>
<feature type="region of interest" description="Disordered" evidence="10">
    <location>
        <begin position="455"/>
        <end position="474"/>
    </location>
</feature>
<evidence type="ECO:0000256" key="10">
    <source>
        <dbReference type="SAM" id="MobiDB-lite"/>
    </source>
</evidence>
<dbReference type="Proteomes" id="UP000054064">
    <property type="component" value="Unassembled WGS sequence"/>
</dbReference>
<dbReference type="Pfam" id="PF00169">
    <property type="entry name" value="PH"/>
    <property type="match status" value="1"/>
</dbReference>
<keyword evidence="4 9" id="KW-0175">Coiled coil</keyword>
<dbReference type="GO" id="GO:0005737">
    <property type="term" value="C:cytoplasm"/>
    <property type="evidence" value="ECO:0007669"/>
    <property type="project" value="InterPro"/>
</dbReference>
<feature type="non-terminal residue" evidence="15">
    <location>
        <position position="1"/>
    </location>
</feature>
<dbReference type="InterPro" id="IPR004148">
    <property type="entry name" value="BAR_dom"/>
</dbReference>
<dbReference type="PROSITE" id="PS50002">
    <property type="entry name" value="SH3"/>
    <property type="match status" value="1"/>
</dbReference>
<dbReference type="InterPro" id="IPR027267">
    <property type="entry name" value="AH/BAR_dom_sf"/>
</dbReference>
<dbReference type="CDD" id="cd12066">
    <property type="entry name" value="SH3_GRAF3"/>
    <property type="match status" value="1"/>
</dbReference>
<feature type="compositionally biased region" description="Polar residues" evidence="10">
    <location>
        <begin position="580"/>
        <end position="597"/>
    </location>
</feature>
<evidence type="ECO:0000256" key="8">
    <source>
        <dbReference type="PROSITE-ProRule" id="PRU00192"/>
    </source>
</evidence>
<dbReference type="InterPro" id="IPR036028">
    <property type="entry name" value="SH3-like_dom_sf"/>
</dbReference>
<dbReference type="InterPro" id="IPR047234">
    <property type="entry name" value="GRAF_fam"/>
</dbReference>
<keyword evidence="11" id="KW-1133">Transmembrane helix</keyword>
<feature type="compositionally biased region" description="Basic and acidic residues" evidence="10">
    <location>
        <begin position="567"/>
        <end position="577"/>
    </location>
</feature>
<keyword evidence="16" id="KW-1185">Reference proteome</keyword>
<dbReference type="InterPro" id="IPR011993">
    <property type="entry name" value="PH-like_dom_sf"/>
</dbReference>
<dbReference type="PROSITE" id="PS50003">
    <property type="entry name" value="PH_DOMAIN"/>
    <property type="match status" value="1"/>
</dbReference>
<feature type="transmembrane region" description="Helical" evidence="11">
    <location>
        <begin position="250"/>
        <end position="270"/>
    </location>
</feature>
<dbReference type="SUPFAM" id="SSF50729">
    <property type="entry name" value="PH domain-like"/>
    <property type="match status" value="1"/>
</dbReference>
<dbReference type="FunFam" id="1.10.555.10:FF:000008">
    <property type="entry name" value="Rho GTPase-activating protein 42"/>
    <property type="match status" value="1"/>
</dbReference>
<evidence type="ECO:0000259" key="12">
    <source>
        <dbReference type="PROSITE" id="PS50002"/>
    </source>
</evidence>
<dbReference type="GO" id="GO:0007165">
    <property type="term" value="P:signal transduction"/>
    <property type="evidence" value="ECO:0007669"/>
    <property type="project" value="InterPro"/>
</dbReference>
<evidence type="ECO:0000313" key="15">
    <source>
        <dbReference type="EMBL" id="KFO92471.1"/>
    </source>
</evidence>
<reference evidence="15 16" key="1">
    <citation type="submission" date="2014-04" db="EMBL/GenBank/DDBJ databases">
        <title>Genome evolution of avian class.</title>
        <authorList>
            <person name="Zhang G."/>
            <person name="Li C."/>
        </authorList>
    </citation>
    <scope>NUCLEOTIDE SEQUENCE [LARGE SCALE GENOMIC DNA]</scope>
    <source>
        <strain evidence="15">BGI_N320</strain>
    </source>
</reference>
<comment type="function">
    <text evidence="5">May influence blood pressure by functioning as a GTPase-activating protein for RHOA in vascular smooth muscle.</text>
</comment>
<dbReference type="FunFam" id="2.30.29.30:FF:000161">
    <property type="entry name" value="Rho GTPase activating protein 42"/>
    <property type="match status" value="1"/>
</dbReference>
<dbReference type="SUPFAM" id="SSF103657">
    <property type="entry name" value="BAR/IMD domain-like"/>
    <property type="match status" value="1"/>
</dbReference>
<dbReference type="Gene3D" id="1.10.555.10">
    <property type="entry name" value="Rho GTPase activation protein"/>
    <property type="match status" value="1"/>
</dbReference>
<proteinExistence type="predicted"/>
<dbReference type="SMART" id="SM00324">
    <property type="entry name" value="RhoGAP"/>
    <property type="match status" value="1"/>
</dbReference>
<gene>
    <name evidence="15" type="ORF">N320_11221</name>
</gene>
<dbReference type="SMART" id="SM00233">
    <property type="entry name" value="PH"/>
    <property type="match status" value="1"/>
</dbReference>
<protein>
    <recommendedName>
        <fullName evidence="6">Rho GTPase-activating protein 42</fullName>
    </recommendedName>
    <alternativeName>
        <fullName evidence="7">Rho-type GTPase-activating protein 42</fullName>
    </alternativeName>
</protein>
<evidence type="ECO:0000256" key="1">
    <source>
        <dbReference type="ARBA" id="ARBA00022443"/>
    </source>
</evidence>
<evidence type="ECO:0000259" key="13">
    <source>
        <dbReference type="PROSITE" id="PS50003"/>
    </source>
</evidence>
<evidence type="ECO:0000259" key="14">
    <source>
        <dbReference type="PROSITE" id="PS50238"/>
    </source>
</evidence>
<dbReference type="CDD" id="cd01249">
    <property type="entry name" value="BAR-PH_GRAF_family"/>
    <property type="match status" value="1"/>
</dbReference>
<evidence type="ECO:0000256" key="2">
    <source>
        <dbReference type="ARBA" id="ARBA00022468"/>
    </source>
</evidence>
<dbReference type="GO" id="GO:0005096">
    <property type="term" value="F:GTPase activator activity"/>
    <property type="evidence" value="ECO:0007669"/>
    <property type="project" value="UniProtKB-KW"/>
</dbReference>
<dbReference type="Gene3D" id="2.30.29.30">
    <property type="entry name" value="Pleckstrin-homology domain (PH domain)/Phosphotyrosine-binding domain (PTB)"/>
    <property type="match status" value="1"/>
</dbReference>
<accession>A0A091H9C8</accession>
<dbReference type="FunFam" id="1.20.1270.60:FF:000076">
    <property type="entry name" value="Rho GTPase activating protein 42"/>
    <property type="match status" value="1"/>
</dbReference>
<feature type="compositionally biased region" description="Low complexity" evidence="10">
    <location>
        <begin position="500"/>
        <end position="526"/>
    </location>
</feature>
<dbReference type="InterPro" id="IPR001849">
    <property type="entry name" value="PH_domain"/>
</dbReference>
<organism evidence="15 16">
    <name type="scientific">Buceros rhinoceros silvestris</name>
    <dbReference type="NCBI Taxonomy" id="175836"/>
    <lineage>
        <taxon>Eukaryota</taxon>
        <taxon>Metazoa</taxon>
        <taxon>Chordata</taxon>
        <taxon>Craniata</taxon>
        <taxon>Vertebrata</taxon>
        <taxon>Euteleostomi</taxon>
        <taxon>Archelosauria</taxon>
        <taxon>Archosauria</taxon>
        <taxon>Dinosauria</taxon>
        <taxon>Saurischia</taxon>
        <taxon>Theropoda</taxon>
        <taxon>Coelurosauria</taxon>
        <taxon>Aves</taxon>
        <taxon>Neognathae</taxon>
        <taxon>Neoaves</taxon>
        <taxon>Telluraves</taxon>
        <taxon>Coraciimorphae</taxon>
        <taxon>Bucerotiformes</taxon>
        <taxon>Bucerotidae</taxon>
        <taxon>Buceros</taxon>
    </lineage>
</organism>
<dbReference type="InterPro" id="IPR000198">
    <property type="entry name" value="RhoGAP_dom"/>
</dbReference>